<gene>
    <name evidence="8" type="ORF">H9622_06630</name>
</gene>
<proteinExistence type="inferred from homology"/>
<dbReference type="InterPro" id="IPR004839">
    <property type="entry name" value="Aminotransferase_I/II_large"/>
</dbReference>
<dbReference type="CDD" id="cd00609">
    <property type="entry name" value="AAT_like"/>
    <property type="match status" value="1"/>
</dbReference>
<dbReference type="GO" id="GO:0008483">
    <property type="term" value="F:transaminase activity"/>
    <property type="evidence" value="ECO:0007669"/>
    <property type="project" value="UniProtKB-KW"/>
</dbReference>
<evidence type="ECO:0000256" key="3">
    <source>
        <dbReference type="ARBA" id="ARBA00022576"/>
    </source>
</evidence>
<keyword evidence="4 6" id="KW-0808">Transferase</keyword>
<evidence type="ECO:0000256" key="2">
    <source>
        <dbReference type="ARBA" id="ARBA00007441"/>
    </source>
</evidence>
<dbReference type="RefSeq" id="WP_191765389.1">
    <property type="nucleotide sequence ID" value="NZ_JACSPM010000001.1"/>
</dbReference>
<sequence>MPHATTTATRLPHSGIREIVDLALGATSPIIRLEIGEPDFATPAHVTEAAFDAARVRVSYVQTAGVPALREAVGSRVQRAYGVAAPLERVLITHGAVQAIDAILSAVVGAGDEVLVPDPAWPNYEMQTTLIGAKAVHYSLRPEDAFQPDLAEIRRLITPRTRVIVLNSPNNPTGTVMAPELVEGIVALAVENDLLVVSDEVYDEIVFDGSHVNAAVLAPDHVASVFSFSKTYAMTGWRVGYTLVPEWLADTVTRILELESSCVSSVTQAAALAAITGPQDAVAHMRDAYRSRRDVAASILTGAGVDIVRPEGAFYLMLPLPAGTDSRLAALDLVSAGVSFAPGSAFGRTTPHHLRVSLATSEEGIREGLSRYLAWRDAGGLDAAAFAAADLGAVR</sequence>
<evidence type="ECO:0000313" key="8">
    <source>
        <dbReference type="EMBL" id="MBD8023266.1"/>
    </source>
</evidence>
<dbReference type="PROSITE" id="PS00105">
    <property type="entry name" value="AA_TRANSFER_CLASS_1"/>
    <property type="match status" value="1"/>
</dbReference>
<dbReference type="EC" id="2.6.1.-" evidence="6"/>
<dbReference type="InterPro" id="IPR015421">
    <property type="entry name" value="PyrdxlP-dep_Trfase_major"/>
</dbReference>
<evidence type="ECO:0000256" key="6">
    <source>
        <dbReference type="RuleBase" id="RU000481"/>
    </source>
</evidence>
<keyword evidence="3 6" id="KW-0032">Aminotransferase</keyword>
<dbReference type="InterPro" id="IPR015424">
    <property type="entry name" value="PyrdxlP-dep_Trfase"/>
</dbReference>
<feature type="domain" description="Aminotransferase class I/classII large" evidence="7">
    <location>
        <begin position="29"/>
        <end position="370"/>
    </location>
</feature>
<evidence type="ECO:0000256" key="1">
    <source>
        <dbReference type="ARBA" id="ARBA00001933"/>
    </source>
</evidence>
<comment type="similarity">
    <text evidence="2 6">Belongs to the class-I pyridoxal-phosphate-dependent aminotransferase family.</text>
</comment>
<comment type="caution">
    <text evidence="8">The sequence shown here is derived from an EMBL/GenBank/DDBJ whole genome shotgun (WGS) entry which is preliminary data.</text>
</comment>
<dbReference type="InterPro" id="IPR050596">
    <property type="entry name" value="AspAT/PAT-like"/>
</dbReference>
<dbReference type="Pfam" id="PF00155">
    <property type="entry name" value="Aminotran_1_2"/>
    <property type="match status" value="1"/>
</dbReference>
<keyword evidence="9" id="KW-1185">Reference proteome</keyword>
<evidence type="ECO:0000256" key="5">
    <source>
        <dbReference type="ARBA" id="ARBA00022898"/>
    </source>
</evidence>
<dbReference type="PANTHER" id="PTHR46383">
    <property type="entry name" value="ASPARTATE AMINOTRANSFERASE"/>
    <property type="match status" value="1"/>
</dbReference>
<reference evidence="8 9" key="1">
    <citation type="submission" date="2020-08" db="EMBL/GenBank/DDBJ databases">
        <title>A Genomic Blueprint of the Chicken Gut Microbiome.</title>
        <authorList>
            <person name="Gilroy R."/>
            <person name="Ravi A."/>
            <person name="Getino M."/>
            <person name="Pursley I."/>
            <person name="Horton D.L."/>
            <person name="Alikhan N.-F."/>
            <person name="Baker D."/>
            <person name="Gharbi K."/>
            <person name="Hall N."/>
            <person name="Watson M."/>
            <person name="Adriaenssens E.M."/>
            <person name="Foster-Nyarko E."/>
            <person name="Jarju S."/>
            <person name="Secka A."/>
            <person name="Antonio M."/>
            <person name="Oren A."/>
            <person name="Chaudhuri R."/>
            <person name="La Ragione R.M."/>
            <person name="Hildebrand F."/>
            <person name="Pallen M.J."/>
        </authorList>
    </citation>
    <scope>NUCLEOTIDE SEQUENCE [LARGE SCALE GENOMIC DNA]</scope>
    <source>
        <strain evidence="8 9">Sa1CUA4</strain>
    </source>
</reference>
<dbReference type="Proteomes" id="UP000602532">
    <property type="component" value="Unassembled WGS sequence"/>
</dbReference>
<comment type="cofactor">
    <cofactor evidence="1 6">
        <name>pyridoxal 5'-phosphate</name>
        <dbReference type="ChEBI" id="CHEBI:597326"/>
    </cofactor>
</comment>
<evidence type="ECO:0000313" key="9">
    <source>
        <dbReference type="Proteomes" id="UP000602532"/>
    </source>
</evidence>
<dbReference type="EMBL" id="JACSPM010000001">
    <property type="protein sequence ID" value="MBD8023266.1"/>
    <property type="molecule type" value="Genomic_DNA"/>
</dbReference>
<protein>
    <recommendedName>
        <fullName evidence="6">Aminotransferase</fullName>
        <ecNumber evidence="6">2.6.1.-</ecNumber>
    </recommendedName>
</protein>
<dbReference type="SUPFAM" id="SSF53383">
    <property type="entry name" value="PLP-dependent transferases"/>
    <property type="match status" value="1"/>
</dbReference>
<accession>A0ABR8X1R2</accession>
<keyword evidence="5" id="KW-0663">Pyridoxal phosphate</keyword>
<dbReference type="Gene3D" id="3.40.640.10">
    <property type="entry name" value="Type I PLP-dependent aspartate aminotransferase-like (Major domain)"/>
    <property type="match status" value="1"/>
</dbReference>
<dbReference type="Gene3D" id="3.90.1150.10">
    <property type="entry name" value="Aspartate Aminotransferase, domain 1"/>
    <property type="match status" value="1"/>
</dbReference>
<dbReference type="InterPro" id="IPR015422">
    <property type="entry name" value="PyrdxlP-dep_Trfase_small"/>
</dbReference>
<dbReference type="InterPro" id="IPR004838">
    <property type="entry name" value="NHTrfase_class1_PyrdxlP-BS"/>
</dbReference>
<organism evidence="8 9">
    <name type="scientific">Microbacterium gallinarum</name>
    <dbReference type="NCBI Taxonomy" id="2762209"/>
    <lineage>
        <taxon>Bacteria</taxon>
        <taxon>Bacillati</taxon>
        <taxon>Actinomycetota</taxon>
        <taxon>Actinomycetes</taxon>
        <taxon>Micrococcales</taxon>
        <taxon>Microbacteriaceae</taxon>
        <taxon>Microbacterium</taxon>
    </lineage>
</organism>
<evidence type="ECO:0000259" key="7">
    <source>
        <dbReference type="Pfam" id="PF00155"/>
    </source>
</evidence>
<name>A0ABR8X1R2_9MICO</name>
<evidence type="ECO:0000256" key="4">
    <source>
        <dbReference type="ARBA" id="ARBA00022679"/>
    </source>
</evidence>